<gene>
    <name evidence="2" type="ORF">CC77DRAFT_938830</name>
</gene>
<sequence>MVVVDPNLFARTERLLLRPLRLEDAEDILLMRKHPEVMMHTSILPSDDLEGAKAWIQGCHQVEGNWNFAIVLLAPHEGPDVIGLIGAVRAPEIGYMFNASYWGHGYATEALRAFMPLFFEHYSGRDLANYMPEVLGRAAHNGNTKDEHVEGDDRIIRNRLAPRYDYAEAHTDTELASSQNVLEKVGFKLHEKRENDFDNPVLGLRSTYIYRMYRTAAEAKLPR</sequence>
<accession>A0A177DID7</accession>
<organism evidence="2 3">
    <name type="scientific">Alternaria alternata</name>
    <name type="common">Alternaria rot fungus</name>
    <name type="synonym">Torula alternata</name>
    <dbReference type="NCBI Taxonomy" id="5599"/>
    <lineage>
        <taxon>Eukaryota</taxon>
        <taxon>Fungi</taxon>
        <taxon>Dikarya</taxon>
        <taxon>Ascomycota</taxon>
        <taxon>Pezizomycotina</taxon>
        <taxon>Dothideomycetes</taxon>
        <taxon>Pleosporomycetidae</taxon>
        <taxon>Pleosporales</taxon>
        <taxon>Pleosporineae</taxon>
        <taxon>Pleosporaceae</taxon>
        <taxon>Alternaria</taxon>
        <taxon>Alternaria sect. Alternaria</taxon>
        <taxon>Alternaria alternata complex</taxon>
    </lineage>
</organism>
<feature type="domain" description="N-acetyltransferase" evidence="1">
    <location>
        <begin position="15"/>
        <end position="215"/>
    </location>
</feature>
<dbReference type="PROSITE" id="PS51186">
    <property type="entry name" value="GNAT"/>
    <property type="match status" value="1"/>
</dbReference>
<dbReference type="Proteomes" id="UP000077248">
    <property type="component" value="Unassembled WGS sequence"/>
</dbReference>
<dbReference type="KEGG" id="aalt:CC77DRAFT_938830"/>
<dbReference type="InterPro" id="IPR051531">
    <property type="entry name" value="N-acetyltransferase"/>
</dbReference>
<dbReference type="AlphaFoldDB" id="A0A177DID7"/>
<keyword evidence="2" id="KW-0012">Acyltransferase</keyword>
<dbReference type="InterPro" id="IPR016181">
    <property type="entry name" value="Acyl_CoA_acyltransferase"/>
</dbReference>
<dbReference type="Gene3D" id="3.40.630.30">
    <property type="match status" value="1"/>
</dbReference>
<evidence type="ECO:0000259" key="1">
    <source>
        <dbReference type="PROSITE" id="PS51186"/>
    </source>
</evidence>
<evidence type="ECO:0000313" key="3">
    <source>
        <dbReference type="Proteomes" id="UP000077248"/>
    </source>
</evidence>
<dbReference type="PANTHER" id="PTHR43792">
    <property type="entry name" value="GNAT FAMILY, PUTATIVE (AFU_ORTHOLOGUE AFUA_3G00765)-RELATED-RELATED"/>
    <property type="match status" value="1"/>
</dbReference>
<protein>
    <submittedName>
        <fullName evidence="2">Acyl-CoA N-acyltransferase</fullName>
    </submittedName>
</protein>
<dbReference type="VEuPathDB" id="FungiDB:CC77DRAFT_938830"/>
<reference evidence="2 3" key="1">
    <citation type="submission" date="2016-05" db="EMBL/GenBank/DDBJ databases">
        <title>Comparative analysis of secretome profiles of manganese(II)-oxidizing ascomycete fungi.</title>
        <authorList>
            <consortium name="DOE Joint Genome Institute"/>
            <person name="Zeiner C.A."/>
            <person name="Purvine S.O."/>
            <person name="Zink E.M."/>
            <person name="Wu S."/>
            <person name="Pasa-Tolic L."/>
            <person name="Chaput D.L."/>
            <person name="Haridas S."/>
            <person name="Grigoriev I.V."/>
            <person name="Santelli C.M."/>
            <person name="Hansel C.M."/>
        </authorList>
    </citation>
    <scope>NUCLEOTIDE SEQUENCE [LARGE SCALE GENOMIC DNA]</scope>
    <source>
        <strain evidence="2 3">SRC1lrK2f</strain>
    </source>
</reference>
<dbReference type="SUPFAM" id="SSF55729">
    <property type="entry name" value="Acyl-CoA N-acyltransferases (Nat)"/>
    <property type="match status" value="1"/>
</dbReference>
<keyword evidence="2" id="KW-0808">Transferase</keyword>
<proteinExistence type="predicted"/>
<dbReference type="Pfam" id="PF13302">
    <property type="entry name" value="Acetyltransf_3"/>
    <property type="match status" value="1"/>
</dbReference>
<name>A0A177DID7_ALTAL</name>
<dbReference type="PANTHER" id="PTHR43792:SF1">
    <property type="entry name" value="N-ACETYLTRANSFERASE DOMAIN-CONTAINING PROTEIN"/>
    <property type="match status" value="1"/>
</dbReference>
<dbReference type="RefSeq" id="XP_018384518.1">
    <property type="nucleotide sequence ID" value="XM_018534640.1"/>
</dbReference>
<evidence type="ECO:0000313" key="2">
    <source>
        <dbReference type="EMBL" id="OAG19097.1"/>
    </source>
</evidence>
<dbReference type="GeneID" id="29120234"/>
<dbReference type="OMA" id="WNFAIEL"/>
<dbReference type="GO" id="GO:0016747">
    <property type="term" value="F:acyltransferase activity, transferring groups other than amino-acyl groups"/>
    <property type="evidence" value="ECO:0007669"/>
    <property type="project" value="InterPro"/>
</dbReference>
<dbReference type="EMBL" id="KV441482">
    <property type="protein sequence ID" value="OAG19097.1"/>
    <property type="molecule type" value="Genomic_DNA"/>
</dbReference>
<dbReference type="InterPro" id="IPR000182">
    <property type="entry name" value="GNAT_dom"/>
</dbReference>
<keyword evidence="3" id="KW-1185">Reference proteome</keyword>